<dbReference type="InterPro" id="IPR002048">
    <property type="entry name" value="EF_hand_dom"/>
</dbReference>
<dbReference type="GO" id="GO:0012505">
    <property type="term" value="C:endomembrane system"/>
    <property type="evidence" value="ECO:0007669"/>
    <property type="project" value="UniProtKB-SubCell"/>
</dbReference>
<organism evidence="11">
    <name type="scientific">Sesamum calycinum</name>
    <dbReference type="NCBI Taxonomy" id="2727403"/>
    <lineage>
        <taxon>Eukaryota</taxon>
        <taxon>Viridiplantae</taxon>
        <taxon>Streptophyta</taxon>
        <taxon>Embryophyta</taxon>
        <taxon>Tracheophyta</taxon>
        <taxon>Spermatophyta</taxon>
        <taxon>Magnoliopsida</taxon>
        <taxon>eudicotyledons</taxon>
        <taxon>Gunneridae</taxon>
        <taxon>Pentapetalae</taxon>
        <taxon>asterids</taxon>
        <taxon>lamiids</taxon>
        <taxon>Lamiales</taxon>
        <taxon>Pedaliaceae</taxon>
        <taxon>Sesamum</taxon>
    </lineage>
</organism>
<feature type="transmembrane region" description="Helical" evidence="9">
    <location>
        <begin position="210"/>
        <end position="229"/>
    </location>
</feature>
<protein>
    <submittedName>
        <fullName evidence="11">Sodium/calcium exchanger NCL2</fullName>
    </submittedName>
</protein>
<dbReference type="SUPFAM" id="SSF47473">
    <property type="entry name" value="EF-hand"/>
    <property type="match status" value="1"/>
</dbReference>
<dbReference type="InterPro" id="IPR011992">
    <property type="entry name" value="EF-hand-dom_pair"/>
</dbReference>
<dbReference type="GO" id="GO:0005509">
    <property type="term" value="F:calcium ion binding"/>
    <property type="evidence" value="ECO:0007669"/>
    <property type="project" value="InterPro"/>
</dbReference>
<keyword evidence="5" id="KW-0106">Calcium</keyword>
<evidence type="ECO:0000256" key="5">
    <source>
        <dbReference type="ARBA" id="ARBA00022837"/>
    </source>
</evidence>
<dbReference type="PANTHER" id="PTHR31503:SF80">
    <property type="entry name" value="EF-HAND DOMAIN-CONTAINING PROTEIN"/>
    <property type="match status" value="1"/>
</dbReference>
<dbReference type="Pfam" id="PF13499">
    <property type="entry name" value="EF-hand_7"/>
    <property type="match status" value="1"/>
</dbReference>
<dbReference type="AlphaFoldDB" id="A0AAW2MDJ0"/>
<comment type="subcellular location">
    <subcellularLocation>
        <location evidence="1">Endomembrane system</location>
        <topology evidence="1">Multi-pass membrane protein</topology>
    </subcellularLocation>
</comment>
<evidence type="ECO:0000256" key="9">
    <source>
        <dbReference type="SAM" id="Phobius"/>
    </source>
</evidence>
<feature type="transmembrane region" description="Helical" evidence="9">
    <location>
        <begin position="92"/>
        <end position="111"/>
    </location>
</feature>
<evidence type="ECO:0000256" key="3">
    <source>
        <dbReference type="ARBA" id="ARBA00022449"/>
    </source>
</evidence>
<comment type="caution">
    <text evidence="11">The sequence shown here is derived from an EMBL/GenBank/DDBJ whole genome shotgun (WGS) entry which is preliminary data.</text>
</comment>
<evidence type="ECO:0000256" key="7">
    <source>
        <dbReference type="ARBA" id="ARBA00023065"/>
    </source>
</evidence>
<keyword evidence="3" id="KW-0050">Antiport</keyword>
<dbReference type="EMBL" id="JACGWM010000014">
    <property type="protein sequence ID" value="KAL0328884.1"/>
    <property type="molecule type" value="Genomic_DNA"/>
</dbReference>
<feature type="transmembrane region" description="Helical" evidence="9">
    <location>
        <begin position="375"/>
        <end position="397"/>
    </location>
</feature>
<evidence type="ECO:0000256" key="4">
    <source>
        <dbReference type="ARBA" id="ARBA00022692"/>
    </source>
</evidence>
<dbReference type="PROSITE" id="PS00018">
    <property type="entry name" value="EF_HAND_1"/>
    <property type="match status" value="1"/>
</dbReference>
<dbReference type="GO" id="GO:0015369">
    <property type="term" value="F:calcium:proton antiporter activity"/>
    <property type="evidence" value="ECO:0007669"/>
    <property type="project" value="TreeGrafter"/>
</dbReference>
<sequence length="531" mass="58178">MAYSRSIRKDLKLVSDGVDSERTPSFLEWRLSASTVTCEPIYGFLPCSTNVWGLLFLIVVYEILLSLGGQYVANGSNLFFQIIGPGVFGASLFQFLGTVPQIVLVLVSALSGSTAAAQQRAKLGMGLVAGTTVMLLTLIWGSVVVLGSYDLSQANTTDSSGNQKKTTIRGYGVVTDVETSYTARIILITLFPLLILQLATIFHSSSVKRVIILIVLIITVVLLAAYIFYQTFQPWIQNRRFEYLMSKYAKDKLMRLISRNGKPDTRKIQELFNKINKNNDASISTAELRVLLLGVHMDDDDSSTDRNVETIMASLDTSADGRINQDEFIKGMTKLVSDISNQTPVSNSQNTNQAMQGLLTSSTQTSQTSNSWLNYLRAAFFLTVGTVMLCAFAEPLIRTVVDFAQAANLSSFSVSYLAIPFAMNYGVAVQSISSARQKTQKSISLTLSAIYGGVYMNNVIGLIVFLAPVYARNLAADASAEVLVVLIICIVMSIFTSFCTIFPRWTGYLVLVLYPTSLASVYILTSVFGWS</sequence>
<feature type="transmembrane region" description="Helical" evidence="9">
    <location>
        <begin position="409"/>
        <end position="429"/>
    </location>
</feature>
<feature type="transmembrane region" description="Helical" evidence="9">
    <location>
        <begin position="449"/>
        <end position="470"/>
    </location>
</feature>
<dbReference type="GO" id="GO:0016020">
    <property type="term" value="C:membrane"/>
    <property type="evidence" value="ECO:0007669"/>
    <property type="project" value="InterPro"/>
</dbReference>
<feature type="transmembrane region" description="Helical" evidence="9">
    <location>
        <begin position="482"/>
        <end position="503"/>
    </location>
</feature>
<keyword evidence="2" id="KW-0813">Transport</keyword>
<feature type="transmembrane region" description="Helical" evidence="9">
    <location>
        <begin position="123"/>
        <end position="149"/>
    </location>
</feature>
<reference evidence="11" key="1">
    <citation type="submission" date="2020-06" db="EMBL/GenBank/DDBJ databases">
        <authorList>
            <person name="Li T."/>
            <person name="Hu X."/>
            <person name="Zhang T."/>
            <person name="Song X."/>
            <person name="Zhang H."/>
            <person name="Dai N."/>
            <person name="Sheng W."/>
            <person name="Hou X."/>
            <person name="Wei L."/>
        </authorList>
    </citation>
    <scope>NUCLEOTIDE SEQUENCE</scope>
    <source>
        <strain evidence="11">KEN8</strain>
        <tissue evidence="11">Leaf</tissue>
    </source>
</reference>
<evidence type="ECO:0000313" key="11">
    <source>
        <dbReference type="EMBL" id="KAL0328884.1"/>
    </source>
</evidence>
<gene>
    <name evidence="11" type="ORF">Scaly_2321000</name>
</gene>
<feature type="transmembrane region" description="Helical" evidence="9">
    <location>
        <begin position="181"/>
        <end position="203"/>
    </location>
</feature>
<keyword evidence="8 9" id="KW-0472">Membrane</keyword>
<evidence type="ECO:0000256" key="1">
    <source>
        <dbReference type="ARBA" id="ARBA00004127"/>
    </source>
</evidence>
<evidence type="ECO:0000256" key="6">
    <source>
        <dbReference type="ARBA" id="ARBA00022989"/>
    </source>
</evidence>
<accession>A0AAW2MDJ0</accession>
<keyword evidence="4 9" id="KW-0812">Transmembrane</keyword>
<proteinExistence type="predicted"/>
<feature type="domain" description="EF-hand" evidence="10">
    <location>
        <begin position="263"/>
        <end position="298"/>
    </location>
</feature>
<keyword evidence="7" id="KW-0406">Ion transport</keyword>
<feature type="domain" description="EF-hand" evidence="10">
    <location>
        <begin position="303"/>
        <end position="338"/>
    </location>
</feature>
<dbReference type="InterPro" id="IPR018247">
    <property type="entry name" value="EF_Hand_1_Ca_BS"/>
</dbReference>
<dbReference type="SMART" id="SM00054">
    <property type="entry name" value="EFh"/>
    <property type="match status" value="2"/>
</dbReference>
<dbReference type="Pfam" id="PF01699">
    <property type="entry name" value="Na_Ca_ex"/>
    <property type="match status" value="1"/>
</dbReference>
<feature type="transmembrane region" description="Helical" evidence="9">
    <location>
        <begin position="509"/>
        <end position="530"/>
    </location>
</feature>
<dbReference type="GO" id="GO:0006874">
    <property type="term" value="P:intracellular calcium ion homeostasis"/>
    <property type="evidence" value="ECO:0007669"/>
    <property type="project" value="TreeGrafter"/>
</dbReference>
<evidence type="ECO:0000256" key="8">
    <source>
        <dbReference type="ARBA" id="ARBA00023136"/>
    </source>
</evidence>
<feature type="transmembrane region" description="Helical" evidence="9">
    <location>
        <begin position="51"/>
        <end position="72"/>
    </location>
</feature>
<dbReference type="PANTHER" id="PTHR31503">
    <property type="entry name" value="VACUOLAR CALCIUM ION TRANSPORTER"/>
    <property type="match status" value="1"/>
</dbReference>
<dbReference type="InterPro" id="IPR004837">
    <property type="entry name" value="NaCa_Exmemb"/>
</dbReference>
<keyword evidence="6 9" id="KW-1133">Transmembrane helix</keyword>
<dbReference type="Gene3D" id="1.10.238.10">
    <property type="entry name" value="EF-hand"/>
    <property type="match status" value="1"/>
</dbReference>
<reference evidence="11" key="2">
    <citation type="journal article" date="2024" name="Plant">
        <title>Genomic evolution and insights into agronomic trait innovations of Sesamum species.</title>
        <authorList>
            <person name="Miao H."/>
            <person name="Wang L."/>
            <person name="Qu L."/>
            <person name="Liu H."/>
            <person name="Sun Y."/>
            <person name="Le M."/>
            <person name="Wang Q."/>
            <person name="Wei S."/>
            <person name="Zheng Y."/>
            <person name="Lin W."/>
            <person name="Duan Y."/>
            <person name="Cao H."/>
            <person name="Xiong S."/>
            <person name="Wang X."/>
            <person name="Wei L."/>
            <person name="Li C."/>
            <person name="Ma Q."/>
            <person name="Ju M."/>
            <person name="Zhao R."/>
            <person name="Li G."/>
            <person name="Mu C."/>
            <person name="Tian Q."/>
            <person name="Mei H."/>
            <person name="Zhang T."/>
            <person name="Gao T."/>
            <person name="Zhang H."/>
        </authorList>
    </citation>
    <scope>NUCLEOTIDE SEQUENCE</scope>
    <source>
        <strain evidence="11">KEN8</strain>
    </source>
</reference>
<evidence type="ECO:0000259" key="10">
    <source>
        <dbReference type="PROSITE" id="PS50222"/>
    </source>
</evidence>
<evidence type="ECO:0000256" key="2">
    <source>
        <dbReference type="ARBA" id="ARBA00022448"/>
    </source>
</evidence>
<dbReference type="PROSITE" id="PS50222">
    <property type="entry name" value="EF_HAND_2"/>
    <property type="match status" value="2"/>
</dbReference>
<name>A0AAW2MDJ0_9LAMI</name>
<dbReference type="InterPro" id="IPR004713">
    <property type="entry name" value="CaH_exchang"/>
</dbReference>
<dbReference type="CDD" id="cd00051">
    <property type="entry name" value="EFh"/>
    <property type="match status" value="1"/>
</dbReference>